<dbReference type="EMBL" id="JACSPR010000005">
    <property type="protein sequence ID" value="MBD8030397.1"/>
    <property type="molecule type" value="Genomic_DNA"/>
</dbReference>
<protein>
    <submittedName>
        <fullName evidence="2">DUF1990 domain-containing protein</fullName>
    </submittedName>
</protein>
<keyword evidence="3" id="KW-1185">Reference proteome</keyword>
<evidence type="ECO:0000313" key="2">
    <source>
        <dbReference type="EMBL" id="MBD8030397.1"/>
    </source>
</evidence>
<gene>
    <name evidence="2" type="ORF">H9627_08705</name>
</gene>
<proteinExistence type="predicted"/>
<comment type="caution">
    <text evidence="2">The sequence shown here is derived from an EMBL/GenBank/DDBJ whole genome shotgun (WGS) entry which is preliminary data.</text>
</comment>
<organism evidence="2 3">
    <name type="scientific">Corynebacterium gallinarum</name>
    <dbReference type="NCBI Taxonomy" id="2762214"/>
    <lineage>
        <taxon>Bacteria</taxon>
        <taxon>Bacillati</taxon>
        <taxon>Actinomycetota</taxon>
        <taxon>Actinomycetes</taxon>
        <taxon>Mycobacteriales</taxon>
        <taxon>Corynebacteriaceae</taxon>
        <taxon>Corynebacterium</taxon>
    </lineage>
</organism>
<dbReference type="PANTHER" id="PTHR34202">
    <property type="entry name" value="UPF0548 PROTEIN"/>
    <property type="match status" value="1"/>
</dbReference>
<evidence type="ECO:0000259" key="1">
    <source>
        <dbReference type="Pfam" id="PF09348"/>
    </source>
</evidence>
<name>A0A8I0HQD7_9CORY</name>
<dbReference type="InterPro" id="IPR018960">
    <property type="entry name" value="DUF1990"/>
</dbReference>
<sequence length="179" mass="19984">MFGQLKGKSTRMDYSQLTYPQQFRGHSERLLGGETPADLGLDGWTITDSSMVLGQGRECFDQATQRLFTWQAHRFAGVRVEDLGSDTVELTIGPTRSRCLILEQKTDADRSLLIYGTLPGHVESGEEAFQVSISPDGTVTGRCVAFSRHAWIWARIGAPVARMVQLYITRRYLQGMKPA</sequence>
<dbReference type="Pfam" id="PF09348">
    <property type="entry name" value="DUF1990"/>
    <property type="match status" value="1"/>
</dbReference>
<dbReference type="Proteomes" id="UP000650224">
    <property type="component" value="Unassembled WGS sequence"/>
</dbReference>
<feature type="domain" description="DUF1990" evidence="1">
    <location>
        <begin position="42"/>
        <end position="174"/>
    </location>
</feature>
<evidence type="ECO:0000313" key="3">
    <source>
        <dbReference type="Proteomes" id="UP000650224"/>
    </source>
</evidence>
<dbReference type="PANTHER" id="PTHR34202:SF1">
    <property type="entry name" value="UPF0548 PROTEIN"/>
    <property type="match status" value="1"/>
</dbReference>
<accession>A0A8I0HQD7</accession>
<dbReference type="InterPro" id="IPR014457">
    <property type="entry name" value="UCP010260"/>
</dbReference>
<dbReference type="AlphaFoldDB" id="A0A8I0HQD7"/>
<dbReference type="PIRSF" id="PIRSF010260">
    <property type="entry name" value="UCP010260"/>
    <property type="match status" value="1"/>
</dbReference>
<reference evidence="2 3" key="1">
    <citation type="submission" date="2020-08" db="EMBL/GenBank/DDBJ databases">
        <title>A Genomic Blueprint of the Chicken Gut Microbiome.</title>
        <authorList>
            <person name="Gilroy R."/>
            <person name="Ravi A."/>
            <person name="Getino M."/>
            <person name="Pursley I."/>
            <person name="Horton D.L."/>
            <person name="Alikhan N.-F."/>
            <person name="Baker D."/>
            <person name="Gharbi K."/>
            <person name="Hall N."/>
            <person name="Watson M."/>
            <person name="Adriaenssens E.M."/>
            <person name="Foster-Nyarko E."/>
            <person name="Jarju S."/>
            <person name="Secka A."/>
            <person name="Antonio M."/>
            <person name="Oren A."/>
            <person name="Chaudhuri R."/>
            <person name="La Ragione R.M."/>
            <person name="Hildebrand F."/>
            <person name="Pallen M.J."/>
        </authorList>
    </citation>
    <scope>NUCLEOTIDE SEQUENCE [LARGE SCALE GENOMIC DNA]</scope>
    <source>
        <strain evidence="2 3">Sa1YVA5</strain>
    </source>
</reference>